<evidence type="ECO:0000313" key="1">
    <source>
        <dbReference type="EMBL" id="CAH1959369.1"/>
    </source>
</evidence>
<evidence type="ECO:0008006" key="3">
    <source>
        <dbReference type="Google" id="ProtNLM"/>
    </source>
</evidence>
<sequence length="55" mass="6550">MAKHQNKTELNPIEMIWANMKKLNMGKYEKTMWLQTKEHSSFLTGKICFMKLSTE</sequence>
<reference evidence="1" key="1">
    <citation type="submission" date="2022-03" db="EMBL/GenBank/DDBJ databases">
        <authorList>
            <person name="Sayadi A."/>
        </authorList>
    </citation>
    <scope>NUCLEOTIDE SEQUENCE</scope>
</reference>
<dbReference type="Proteomes" id="UP001152888">
    <property type="component" value="Unassembled WGS sequence"/>
</dbReference>
<dbReference type="AlphaFoldDB" id="A0A9P0NWI4"/>
<evidence type="ECO:0000313" key="2">
    <source>
        <dbReference type="Proteomes" id="UP001152888"/>
    </source>
</evidence>
<dbReference type="EMBL" id="CAKOFQ010006681">
    <property type="protein sequence ID" value="CAH1959369.1"/>
    <property type="molecule type" value="Genomic_DNA"/>
</dbReference>
<protein>
    <recommendedName>
        <fullName evidence="3">Transposase</fullName>
    </recommendedName>
</protein>
<accession>A0A9P0NWI4</accession>
<organism evidence="1 2">
    <name type="scientific">Acanthoscelides obtectus</name>
    <name type="common">Bean weevil</name>
    <name type="synonym">Bruchus obtectus</name>
    <dbReference type="NCBI Taxonomy" id="200917"/>
    <lineage>
        <taxon>Eukaryota</taxon>
        <taxon>Metazoa</taxon>
        <taxon>Ecdysozoa</taxon>
        <taxon>Arthropoda</taxon>
        <taxon>Hexapoda</taxon>
        <taxon>Insecta</taxon>
        <taxon>Pterygota</taxon>
        <taxon>Neoptera</taxon>
        <taxon>Endopterygota</taxon>
        <taxon>Coleoptera</taxon>
        <taxon>Polyphaga</taxon>
        <taxon>Cucujiformia</taxon>
        <taxon>Chrysomeloidea</taxon>
        <taxon>Chrysomelidae</taxon>
        <taxon>Bruchinae</taxon>
        <taxon>Bruchini</taxon>
        <taxon>Acanthoscelides</taxon>
    </lineage>
</organism>
<proteinExistence type="predicted"/>
<gene>
    <name evidence="1" type="ORF">ACAOBT_LOCUS3144</name>
</gene>
<name>A0A9P0NWI4_ACAOB</name>
<comment type="caution">
    <text evidence="1">The sequence shown here is derived from an EMBL/GenBank/DDBJ whole genome shotgun (WGS) entry which is preliminary data.</text>
</comment>
<keyword evidence="2" id="KW-1185">Reference proteome</keyword>